<keyword evidence="3 7" id="KW-0238">DNA-binding</keyword>
<dbReference type="PANTHER" id="PTHR30146">
    <property type="entry name" value="LACI-RELATED TRANSCRIPTIONAL REPRESSOR"/>
    <property type="match status" value="1"/>
</dbReference>
<keyword evidence="8" id="KW-1185">Reference proteome</keyword>
<dbReference type="AlphaFoldDB" id="A0A7Y9PEP6"/>
<organism evidence="7 8">
    <name type="scientific">Granulicella arctica</name>
    <dbReference type="NCBI Taxonomy" id="940613"/>
    <lineage>
        <taxon>Bacteria</taxon>
        <taxon>Pseudomonadati</taxon>
        <taxon>Acidobacteriota</taxon>
        <taxon>Terriglobia</taxon>
        <taxon>Terriglobales</taxon>
        <taxon>Acidobacteriaceae</taxon>
        <taxon>Granulicella</taxon>
    </lineage>
</organism>
<dbReference type="PROSITE" id="PS50949">
    <property type="entry name" value="HTH_GNTR"/>
    <property type="match status" value="1"/>
</dbReference>
<dbReference type="PRINTS" id="PR00035">
    <property type="entry name" value="HTHGNTR"/>
</dbReference>
<dbReference type="Pfam" id="PF13377">
    <property type="entry name" value="Peripla_BP_3"/>
    <property type="match status" value="1"/>
</dbReference>
<evidence type="ECO:0000256" key="2">
    <source>
        <dbReference type="ARBA" id="ARBA00023015"/>
    </source>
</evidence>
<dbReference type="Gene3D" id="3.40.50.2300">
    <property type="match status" value="2"/>
</dbReference>
<dbReference type="InterPro" id="IPR046335">
    <property type="entry name" value="LacI/GalR-like_sensor"/>
</dbReference>
<dbReference type="PANTHER" id="PTHR30146:SF148">
    <property type="entry name" value="HTH-TYPE TRANSCRIPTIONAL REPRESSOR PURR-RELATED"/>
    <property type="match status" value="1"/>
</dbReference>
<accession>A0A7Y9PEP6</accession>
<dbReference type="SUPFAM" id="SSF53822">
    <property type="entry name" value="Periplasmic binding protein-like I"/>
    <property type="match status" value="1"/>
</dbReference>
<dbReference type="InterPro" id="IPR036388">
    <property type="entry name" value="WH-like_DNA-bd_sf"/>
</dbReference>
<keyword evidence="1" id="KW-0678">Repressor</keyword>
<protein>
    <submittedName>
        <fullName evidence="7">DNA-binding LacI/PurR family transcriptional regulator</fullName>
    </submittedName>
</protein>
<dbReference type="GO" id="GO:0000976">
    <property type="term" value="F:transcription cis-regulatory region binding"/>
    <property type="evidence" value="ECO:0007669"/>
    <property type="project" value="TreeGrafter"/>
</dbReference>
<proteinExistence type="predicted"/>
<evidence type="ECO:0000256" key="5">
    <source>
        <dbReference type="SAM" id="MobiDB-lite"/>
    </source>
</evidence>
<dbReference type="InterPro" id="IPR036390">
    <property type="entry name" value="WH_DNA-bd_sf"/>
</dbReference>
<evidence type="ECO:0000313" key="8">
    <source>
        <dbReference type="Proteomes" id="UP000589520"/>
    </source>
</evidence>
<keyword evidence="4" id="KW-0804">Transcription</keyword>
<dbReference type="InterPro" id="IPR000524">
    <property type="entry name" value="Tscrpt_reg_HTH_GntR"/>
</dbReference>
<sequence>MKSGRLHPGSTVSTRRSAASEPQSEAGKPLEIPKYRQVYEDLLSSIKSGTFRPGDRLPSEAELGKRYDTSRITVAKAVNELHLRGLVSRRAGSGTHVLAPARTTGHLFGLLIPDLGRTEIFEPICHGMMQSPLSKAHSLLWGHAMGDAALQEREAEQLCRQYIEQKVSGVFFAPLEFTPAKDAVNHRIVSALEKAGVAVVLLDRCYAPYPLRSKYDLVGIDNRRAGFLITQHLLRLGLRRIAFVAKPLSASTVVARIAGYREALFAYGIDMREDLVRRGDPDDPAFVEQVLQTCKPEAIVCANDAAAARLMTHLNAQGIRVPEDMRIVGIDDVKYAAMLPTPLTTQHQNCANIGAAALSAMLERLENPQLPTRDILLQTHTVVRRSCGAHLHAGKTLS</sequence>
<evidence type="ECO:0000313" key="7">
    <source>
        <dbReference type="EMBL" id="NYF78314.1"/>
    </source>
</evidence>
<comment type="caution">
    <text evidence="7">The sequence shown here is derived from an EMBL/GenBank/DDBJ whole genome shotgun (WGS) entry which is preliminary data.</text>
</comment>
<feature type="domain" description="HTH gntR-type" evidence="6">
    <location>
        <begin position="32"/>
        <end position="100"/>
    </location>
</feature>
<dbReference type="SUPFAM" id="SSF46785">
    <property type="entry name" value="Winged helix' DNA-binding domain"/>
    <property type="match status" value="1"/>
</dbReference>
<gene>
    <name evidence="7" type="ORF">HDF17_000601</name>
</gene>
<dbReference type="Pfam" id="PF00392">
    <property type="entry name" value="GntR"/>
    <property type="match status" value="1"/>
</dbReference>
<feature type="region of interest" description="Disordered" evidence="5">
    <location>
        <begin position="1"/>
        <end position="31"/>
    </location>
</feature>
<dbReference type="GO" id="GO:0003700">
    <property type="term" value="F:DNA-binding transcription factor activity"/>
    <property type="evidence" value="ECO:0007669"/>
    <property type="project" value="InterPro"/>
</dbReference>
<dbReference type="EMBL" id="JACCCW010000001">
    <property type="protein sequence ID" value="NYF78314.1"/>
    <property type="molecule type" value="Genomic_DNA"/>
</dbReference>
<dbReference type="Gene3D" id="1.10.10.10">
    <property type="entry name" value="Winged helix-like DNA-binding domain superfamily/Winged helix DNA-binding domain"/>
    <property type="match status" value="1"/>
</dbReference>
<evidence type="ECO:0000259" key="6">
    <source>
        <dbReference type="PROSITE" id="PS50949"/>
    </source>
</evidence>
<dbReference type="SMART" id="SM00345">
    <property type="entry name" value="HTH_GNTR"/>
    <property type="match status" value="1"/>
</dbReference>
<dbReference type="CDD" id="cd07377">
    <property type="entry name" value="WHTH_GntR"/>
    <property type="match status" value="1"/>
</dbReference>
<evidence type="ECO:0000256" key="3">
    <source>
        <dbReference type="ARBA" id="ARBA00023125"/>
    </source>
</evidence>
<evidence type="ECO:0000256" key="4">
    <source>
        <dbReference type="ARBA" id="ARBA00023163"/>
    </source>
</evidence>
<evidence type="ECO:0000256" key="1">
    <source>
        <dbReference type="ARBA" id="ARBA00022491"/>
    </source>
</evidence>
<name>A0A7Y9PEP6_9BACT</name>
<dbReference type="InterPro" id="IPR028082">
    <property type="entry name" value="Peripla_BP_I"/>
</dbReference>
<keyword evidence="2" id="KW-0805">Transcription regulation</keyword>
<dbReference type="CDD" id="cd06267">
    <property type="entry name" value="PBP1_LacI_sugar_binding-like"/>
    <property type="match status" value="1"/>
</dbReference>
<feature type="compositionally biased region" description="Polar residues" evidence="5">
    <location>
        <begin position="10"/>
        <end position="23"/>
    </location>
</feature>
<reference evidence="7 8" key="1">
    <citation type="submission" date="2020-07" db="EMBL/GenBank/DDBJ databases">
        <title>Genomic Encyclopedia of Type Strains, Phase IV (KMG-V): Genome sequencing to study the core and pangenomes of soil and plant-associated prokaryotes.</title>
        <authorList>
            <person name="Whitman W."/>
        </authorList>
    </citation>
    <scope>NUCLEOTIDE SEQUENCE [LARGE SCALE GENOMIC DNA]</scope>
    <source>
        <strain evidence="7 8">X4EP2</strain>
    </source>
</reference>
<dbReference type="Proteomes" id="UP000589520">
    <property type="component" value="Unassembled WGS sequence"/>
</dbReference>
<dbReference type="RefSeq" id="WP_179487624.1">
    <property type="nucleotide sequence ID" value="NZ_JACCCW010000001.1"/>
</dbReference>